<organism evidence="2 3">
    <name type="scientific">Caenorhabditis elegans</name>
    <dbReference type="NCBI Taxonomy" id="6239"/>
    <lineage>
        <taxon>Eukaryota</taxon>
        <taxon>Metazoa</taxon>
        <taxon>Ecdysozoa</taxon>
        <taxon>Nematoda</taxon>
        <taxon>Chromadorea</taxon>
        <taxon>Rhabditida</taxon>
        <taxon>Rhabditina</taxon>
        <taxon>Rhabditomorpha</taxon>
        <taxon>Rhabditoidea</taxon>
        <taxon>Rhabditidae</taxon>
        <taxon>Peloderinae</taxon>
        <taxon>Caenorhabditis</taxon>
    </lineage>
</organism>
<dbReference type="WormBase" id="T08G5.3b">
    <property type="protein sequence ID" value="CE43011"/>
    <property type="gene ID" value="WBGene00011624"/>
</dbReference>
<dbReference type="AGR" id="WB:WBGene00011624"/>
<proteinExistence type="predicted"/>
<reference evidence="2 3" key="1">
    <citation type="journal article" date="1998" name="Science">
        <title>Genome sequence of the nematode C. elegans: a platform for investigating biology.</title>
        <authorList>
            <consortium name="The C. elegans sequencing consortium"/>
            <person name="Sulson J.E."/>
            <person name="Waterston R."/>
        </authorList>
    </citation>
    <scope>NUCLEOTIDE SEQUENCE [LARGE SCALE GENOMIC DNA]</scope>
    <source>
        <strain evidence="2 3">Bristol N2</strain>
    </source>
</reference>
<dbReference type="InterPro" id="IPR002542">
    <property type="entry name" value="T20D4.11-like_dom"/>
</dbReference>
<evidence type="ECO:0000313" key="2">
    <source>
        <dbReference type="EMBL" id="CAR64680.1"/>
    </source>
</evidence>
<dbReference type="Pfam" id="PF01579">
    <property type="entry name" value="DUF19"/>
    <property type="match status" value="1"/>
</dbReference>
<dbReference type="GeneID" id="179901"/>
<accession>B5U8P4</accession>
<dbReference type="Proteomes" id="UP000001940">
    <property type="component" value="Chromosome V"/>
</dbReference>
<dbReference type="KEGG" id="cel:CELE_T08G5.3"/>
<evidence type="ECO:0000313" key="4">
    <source>
        <dbReference type="WormBase" id="T08G5.3b"/>
    </source>
</evidence>
<dbReference type="HOGENOM" id="CLU_1511950_0_0_1"/>
<evidence type="ECO:0000259" key="1">
    <source>
        <dbReference type="Pfam" id="PF01579"/>
    </source>
</evidence>
<dbReference type="ExpressionAtlas" id="B5U8P4">
    <property type="expression patterns" value="baseline and differential"/>
</dbReference>
<dbReference type="CTD" id="179901"/>
<name>B5U8P4_CAEEL</name>
<dbReference type="EMBL" id="BX284605">
    <property type="protein sequence ID" value="CAR64680.1"/>
    <property type="molecule type" value="Genomic_DNA"/>
</dbReference>
<protein>
    <submittedName>
        <fullName evidence="2">T20D4.11-like domain-containing protein</fullName>
    </submittedName>
</protein>
<sequence>MCSRFNFIIEKFTDCVPKLNNLTEIECVNEVFGPKSLKKTSNEKCDSLKEHRVCARKEVENACGDKMGKVLEENFDVELKMHKC</sequence>
<dbReference type="Bgee" id="WBGene00011624">
    <property type="expression patterns" value="Expressed in embryo and 3 other cell types or tissues"/>
</dbReference>
<dbReference type="AlphaFoldDB" id="B5U8P4"/>
<evidence type="ECO:0000313" key="3">
    <source>
        <dbReference type="Proteomes" id="UP000001940"/>
    </source>
</evidence>
<dbReference type="RefSeq" id="NP_001129908.1">
    <property type="nucleotide sequence ID" value="NM_001136436.1"/>
</dbReference>
<gene>
    <name evidence="2" type="ORF">CELE_T08G5.3</name>
    <name evidence="2 4" type="ORF">T08G5.3</name>
</gene>
<reference key="2">
    <citation type="submission" date="2016-02" db="EMBL/GenBank/DDBJ databases">
        <authorList>
            <consortium name="WormBase Consortium"/>
            <person name="WormBase"/>
        </authorList>
    </citation>
    <scope>NUCLEOTIDE SEQUENCE</scope>
    <source>
        <strain>Bristol N2</strain>
    </source>
</reference>
<feature type="domain" description="T20D4.11-like" evidence="1">
    <location>
        <begin position="1"/>
        <end position="84"/>
    </location>
</feature>
<dbReference type="OrthoDB" id="5838832at2759"/>
<keyword evidence="3" id="KW-1185">Reference proteome</keyword>